<keyword evidence="1" id="KW-0812">Transmembrane</keyword>
<organism evidence="2">
    <name type="scientific">OCS116 cluster bacterium</name>
    <dbReference type="NCBI Taxonomy" id="2030921"/>
    <lineage>
        <taxon>Bacteria</taxon>
        <taxon>Pseudomonadati</taxon>
        <taxon>Pseudomonadota</taxon>
        <taxon>Alphaproteobacteria</taxon>
        <taxon>OCS116 cluster</taxon>
    </lineage>
</organism>
<name>A0A2A4Z470_9PROT</name>
<dbReference type="AlphaFoldDB" id="A0A2A4Z470"/>
<keyword evidence="1" id="KW-0472">Membrane</keyword>
<proteinExistence type="predicted"/>
<accession>A0A2A4Z470</accession>
<dbReference type="EMBL" id="NVUS01000007">
    <property type="protein sequence ID" value="PCJ01711.1"/>
    <property type="molecule type" value="Genomic_DNA"/>
</dbReference>
<keyword evidence="1" id="KW-1133">Transmembrane helix</keyword>
<evidence type="ECO:0000313" key="2">
    <source>
        <dbReference type="EMBL" id="PCJ01711.1"/>
    </source>
</evidence>
<evidence type="ECO:0000256" key="1">
    <source>
        <dbReference type="SAM" id="Phobius"/>
    </source>
</evidence>
<feature type="transmembrane region" description="Helical" evidence="1">
    <location>
        <begin position="48"/>
        <end position="66"/>
    </location>
</feature>
<gene>
    <name evidence="2" type="ORF">COB13_07600</name>
</gene>
<protein>
    <submittedName>
        <fullName evidence="2">RND transporter</fullName>
    </submittedName>
</protein>
<sequence>MSFIDKIPVAQLAIAALLLGLAPFFPEPHLFEKLRMLFNGTLKETIDIFDLLMHAALPILLIVKLVRMYFAA</sequence>
<reference evidence="2" key="2">
    <citation type="journal article" date="2018" name="ISME J.">
        <title>A dynamic microbial community with high functional redundancy inhabits the cold, oxic subseafloor aquifer.</title>
        <authorList>
            <person name="Tully B.J."/>
            <person name="Wheat C.G."/>
            <person name="Glazer B.T."/>
            <person name="Huber J.A."/>
        </authorList>
    </citation>
    <scope>NUCLEOTIDE SEQUENCE</scope>
    <source>
        <strain evidence="2">NORP83</strain>
    </source>
</reference>
<reference key="1">
    <citation type="submission" date="2017-08" db="EMBL/GenBank/DDBJ databases">
        <title>A dynamic microbial community with high functional redundancy inhabits the cold, oxic subseafloor aquifer.</title>
        <authorList>
            <person name="Tully B.J."/>
            <person name="Wheat C.G."/>
            <person name="Glazer B.T."/>
            <person name="Huber J.A."/>
        </authorList>
    </citation>
    <scope>NUCLEOTIDE SEQUENCE [LARGE SCALE GENOMIC DNA]</scope>
</reference>
<comment type="caution">
    <text evidence="2">The sequence shown here is derived from an EMBL/GenBank/DDBJ whole genome shotgun (WGS) entry which is preliminary data.</text>
</comment>